<evidence type="ECO:0000313" key="2">
    <source>
        <dbReference type="EMBL" id="GFR71792.1"/>
    </source>
</evidence>
<protein>
    <submittedName>
        <fullName evidence="2">Cadherin-related protein</fullName>
    </submittedName>
</protein>
<dbReference type="EMBL" id="BMAT01011385">
    <property type="protein sequence ID" value="GFR71792.1"/>
    <property type="molecule type" value="Genomic_DNA"/>
</dbReference>
<name>A0AAV4FEV9_9GAST</name>
<dbReference type="Proteomes" id="UP000762676">
    <property type="component" value="Unassembled WGS sequence"/>
</dbReference>
<feature type="compositionally biased region" description="Polar residues" evidence="1">
    <location>
        <begin position="77"/>
        <end position="86"/>
    </location>
</feature>
<feature type="compositionally biased region" description="Basic and acidic residues" evidence="1">
    <location>
        <begin position="149"/>
        <end position="163"/>
    </location>
</feature>
<evidence type="ECO:0000256" key="1">
    <source>
        <dbReference type="SAM" id="MobiDB-lite"/>
    </source>
</evidence>
<proteinExistence type="predicted"/>
<dbReference type="AlphaFoldDB" id="A0AAV4FEV9"/>
<organism evidence="2 3">
    <name type="scientific">Elysia marginata</name>
    <dbReference type="NCBI Taxonomy" id="1093978"/>
    <lineage>
        <taxon>Eukaryota</taxon>
        <taxon>Metazoa</taxon>
        <taxon>Spiralia</taxon>
        <taxon>Lophotrochozoa</taxon>
        <taxon>Mollusca</taxon>
        <taxon>Gastropoda</taxon>
        <taxon>Heterobranchia</taxon>
        <taxon>Euthyneura</taxon>
        <taxon>Panpulmonata</taxon>
        <taxon>Sacoglossa</taxon>
        <taxon>Placobranchoidea</taxon>
        <taxon>Plakobranchidae</taxon>
        <taxon>Elysia</taxon>
    </lineage>
</organism>
<feature type="region of interest" description="Disordered" evidence="1">
    <location>
        <begin position="1"/>
        <end position="104"/>
    </location>
</feature>
<evidence type="ECO:0000313" key="3">
    <source>
        <dbReference type="Proteomes" id="UP000762676"/>
    </source>
</evidence>
<feature type="region of interest" description="Disordered" evidence="1">
    <location>
        <begin position="117"/>
        <end position="269"/>
    </location>
</feature>
<reference evidence="2 3" key="1">
    <citation type="journal article" date="2021" name="Elife">
        <title>Chloroplast acquisition without the gene transfer in kleptoplastic sea slugs, Plakobranchus ocellatus.</title>
        <authorList>
            <person name="Maeda T."/>
            <person name="Takahashi S."/>
            <person name="Yoshida T."/>
            <person name="Shimamura S."/>
            <person name="Takaki Y."/>
            <person name="Nagai Y."/>
            <person name="Toyoda A."/>
            <person name="Suzuki Y."/>
            <person name="Arimoto A."/>
            <person name="Ishii H."/>
            <person name="Satoh N."/>
            <person name="Nishiyama T."/>
            <person name="Hasebe M."/>
            <person name="Maruyama T."/>
            <person name="Minagawa J."/>
            <person name="Obokata J."/>
            <person name="Shigenobu S."/>
        </authorList>
    </citation>
    <scope>NUCLEOTIDE SEQUENCE [LARGE SCALE GENOMIC DNA]</scope>
</reference>
<gene>
    <name evidence="2" type="ORF">ElyMa_005688700</name>
</gene>
<feature type="compositionally biased region" description="Basic and acidic residues" evidence="1">
    <location>
        <begin position="1"/>
        <end position="11"/>
    </location>
</feature>
<feature type="compositionally biased region" description="Polar residues" evidence="1">
    <location>
        <begin position="29"/>
        <end position="40"/>
    </location>
</feature>
<sequence>MLTQEASRDTFHTPSQRCVRNAPHDDVGSVTSGETATSDSGRGGSEDDIPLPPIAECSPELNSNHSSPKHVVEYRPITTSPPNSLGRQPYGGKSEFRTMPTLSSFRGGSEAIKLYPVSSSTTRSHPSDTTHQTVLGHSPYNSLPSSYGDKVHPSGKPGHDYKSLGHYPSGGGSPVSKPIGSQGRHVTFSPTQPALRGSSAAQPQHSPPSLFPDPSQRSAYSPLGLSETAGFYTGGTSRPRSIDDEDGNTTTSGSYTIDSDNLNDSIISA</sequence>
<feature type="compositionally biased region" description="Polar residues" evidence="1">
    <location>
        <begin position="248"/>
        <end position="269"/>
    </location>
</feature>
<keyword evidence="3" id="KW-1185">Reference proteome</keyword>
<accession>A0AAV4FEV9</accession>
<comment type="caution">
    <text evidence="2">The sequence shown here is derived from an EMBL/GenBank/DDBJ whole genome shotgun (WGS) entry which is preliminary data.</text>
</comment>
<feature type="compositionally biased region" description="Polar residues" evidence="1">
    <location>
        <begin position="117"/>
        <end position="145"/>
    </location>
</feature>